<keyword evidence="7" id="KW-0812">Transmembrane</keyword>
<dbReference type="PANTHER" id="PTHR22726">
    <property type="entry name" value="METALLOENDOPEPTIDASE OMA1"/>
    <property type="match status" value="1"/>
</dbReference>
<comment type="similarity">
    <text evidence="6">Belongs to the peptidase M48 family.</text>
</comment>
<evidence type="ECO:0000256" key="2">
    <source>
        <dbReference type="ARBA" id="ARBA00022723"/>
    </source>
</evidence>
<dbReference type="GO" id="GO:0051603">
    <property type="term" value="P:proteolysis involved in protein catabolic process"/>
    <property type="evidence" value="ECO:0007669"/>
    <property type="project" value="TreeGrafter"/>
</dbReference>
<gene>
    <name evidence="9" type="ORF">J5U23_00263</name>
</gene>
<dbReference type="Pfam" id="PF01435">
    <property type="entry name" value="Peptidase_M48"/>
    <property type="match status" value="1"/>
</dbReference>
<feature type="transmembrane region" description="Helical" evidence="7">
    <location>
        <begin position="97"/>
        <end position="126"/>
    </location>
</feature>
<keyword evidence="4 6" id="KW-0862">Zinc</keyword>
<evidence type="ECO:0000256" key="5">
    <source>
        <dbReference type="ARBA" id="ARBA00023049"/>
    </source>
</evidence>
<protein>
    <submittedName>
        <fullName evidence="9">Membrane-anchored peptidase</fullName>
    </submittedName>
</protein>
<evidence type="ECO:0000313" key="9">
    <source>
        <dbReference type="EMBL" id="QXJ27396.1"/>
    </source>
</evidence>
<evidence type="ECO:0000256" key="3">
    <source>
        <dbReference type="ARBA" id="ARBA00022801"/>
    </source>
</evidence>
<feature type="transmembrane region" description="Helical" evidence="7">
    <location>
        <begin position="7"/>
        <end position="26"/>
    </location>
</feature>
<dbReference type="OrthoDB" id="36804at2157"/>
<dbReference type="RefSeq" id="WP_218266706.1">
    <property type="nucleotide sequence ID" value="NZ_CP077717.1"/>
</dbReference>
<dbReference type="GeneID" id="65561879"/>
<dbReference type="GO" id="GO:0004222">
    <property type="term" value="F:metalloendopeptidase activity"/>
    <property type="evidence" value="ECO:0007669"/>
    <property type="project" value="InterPro"/>
</dbReference>
<name>A0A8F5BLB3_SACSH</name>
<keyword evidence="7" id="KW-0472">Membrane</keyword>
<evidence type="ECO:0000256" key="7">
    <source>
        <dbReference type="SAM" id="Phobius"/>
    </source>
</evidence>
<keyword evidence="1 6" id="KW-0645">Protease</keyword>
<dbReference type="PANTHER" id="PTHR22726:SF1">
    <property type="entry name" value="METALLOENDOPEPTIDASE OMA1, MITOCHONDRIAL"/>
    <property type="match status" value="1"/>
</dbReference>
<evidence type="ECO:0000256" key="6">
    <source>
        <dbReference type="RuleBase" id="RU003983"/>
    </source>
</evidence>
<dbReference type="KEGG" id="sshi:J5U23_00263"/>
<keyword evidence="2" id="KW-0479">Metal-binding</keyword>
<dbReference type="EMBL" id="CP077717">
    <property type="protein sequence ID" value="QXJ27396.1"/>
    <property type="molecule type" value="Genomic_DNA"/>
</dbReference>
<keyword evidence="7" id="KW-1133">Transmembrane helix</keyword>
<reference evidence="9" key="1">
    <citation type="journal article" date="2021" name="Environ. Microbiol.">
        <title>New insights into the diversity and evolution of the archaeal mobilome from three complete genomes of Saccharolobus shibatae.</title>
        <authorList>
            <person name="Medvedeva S."/>
            <person name="Brandt D."/>
            <person name="Cvirkaite-Krupovic V."/>
            <person name="Liu Y."/>
            <person name="Severinov K."/>
            <person name="Ishino S."/>
            <person name="Ishino Y."/>
            <person name="Prangishvili D."/>
            <person name="Kalinowski J."/>
            <person name="Krupovic M."/>
        </authorList>
    </citation>
    <scope>NUCLEOTIDE SEQUENCE</scope>
    <source>
        <strain evidence="9">B12</strain>
    </source>
</reference>
<sequence>MDLIITFGLLTLVILLEFVVVPAIVLKRVTKFSTLYDYPIYIVNSNEVNAYSLTSVWGKFIVITRGLVNGEDEEHVRAAIMHEVGHLKLNHHVKMSLYIISIIIAFTYILNLNLFVLIPFGFFALFMQRYFQRRFELSADKFALRFTNRRLLEDLITKYDVKETTFLSTHPNIHVRLKNIDQ</sequence>
<organism evidence="9 10">
    <name type="scientific">Saccharolobus shibatae (strain ATCC 51178 / DSM 5389 / JCM 8931 / NBRC 15437 / B12)</name>
    <name type="common">Sulfolobus shibatae</name>
    <dbReference type="NCBI Taxonomy" id="523848"/>
    <lineage>
        <taxon>Archaea</taxon>
        <taxon>Thermoproteota</taxon>
        <taxon>Thermoprotei</taxon>
        <taxon>Sulfolobales</taxon>
        <taxon>Sulfolobaceae</taxon>
        <taxon>Saccharolobus</taxon>
    </lineage>
</organism>
<dbReference type="GO" id="GO:0016020">
    <property type="term" value="C:membrane"/>
    <property type="evidence" value="ECO:0007669"/>
    <property type="project" value="TreeGrafter"/>
</dbReference>
<evidence type="ECO:0000313" key="10">
    <source>
        <dbReference type="Proteomes" id="UP000694018"/>
    </source>
</evidence>
<feature type="domain" description="Peptidase M48" evidence="8">
    <location>
        <begin position="35"/>
        <end position="181"/>
    </location>
</feature>
<dbReference type="GO" id="GO:0046872">
    <property type="term" value="F:metal ion binding"/>
    <property type="evidence" value="ECO:0007669"/>
    <property type="project" value="UniProtKB-KW"/>
</dbReference>
<comment type="cofactor">
    <cofactor evidence="6">
        <name>Zn(2+)</name>
        <dbReference type="ChEBI" id="CHEBI:29105"/>
    </cofactor>
    <text evidence="6">Binds 1 zinc ion per subunit.</text>
</comment>
<keyword evidence="5 6" id="KW-0482">Metalloprotease</keyword>
<dbReference type="InterPro" id="IPR051156">
    <property type="entry name" value="Mito/Outer_Membr_Metalloprot"/>
</dbReference>
<evidence type="ECO:0000259" key="8">
    <source>
        <dbReference type="Pfam" id="PF01435"/>
    </source>
</evidence>
<keyword evidence="3 6" id="KW-0378">Hydrolase</keyword>
<evidence type="ECO:0000256" key="4">
    <source>
        <dbReference type="ARBA" id="ARBA00022833"/>
    </source>
</evidence>
<accession>A0A8F5BLB3</accession>
<dbReference type="Proteomes" id="UP000694018">
    <property type="component" value="Chromosome"/>
</dbReference>
<evidence type="ECO:0000256" key="1">
    <source>
        <dbReference type="ARBA" id="ARBA00022670"/>
    </source>
</evidence>
<dbReference type="AlphaFoldDB" id="A0A8F5BLB3"/>
<dbReference type="InterPro" id="IPR001915">
    <property type="entry name" value="Peptidase_M48"/>
</dbReference>
<proteinExistence type="inferred from homology"/>